<keyword evidence="3" id="KW-1185">Reference proteome</keyword>
<feature type="transmembrane region" description="Helical" evidence="1">
    <location>
        <begin position="151"/>
        <end position="168"/>
    </location>
</feature>
<feature type="transmembrane region" description="Helical" evidence="1">
    <location>
        <begin position="121"/>
        <end position="139"/>
    </location>
</feature>
<protein>
    <submittedName>
        <fullName evidence="2">Uncharacterized protein</fullName>
    </submittedName>
</protein>
<dbReference type="EMBL" id="OBMI01000001">
    <property type="protein sequence ID" value="SOB79081.1"/>
    <property type="molecule type" value="Genomic_DNA"/>
</dbReference>
<reference evidence="2 3" key="1">
    <citation type="submission" date="2017-07" db="EMBL/GenBank/DDBJ databases">
        <authorList>
            <person name="Sun Z.S."/>
            <person name="Albrecht U."/>
            <person name="Echele G."/>
            <person name="Lee C.C."/>
        </authorList>
    </citation>
    <scope>NUCLEOTIDE SEQUENCE [LARGE SCALE GENOMIC DNA]</scope>
    <source>
        <strain evidence="2 3">CGMCC 1.12672</strain>
    </source>
</reference>
<dbReference type="RefSeq" id="WP_097062306.1">
    <property type="nucleotide sequence ID" value="NZ_OBMI01000001.1"/>
</dbReference>
<accession>A0A285QB92</accession>
<keyword evidence="1" id="KW-0472">Membrane</keyword>
<feature type="transmembrane region" description="Helical" evidence="1">
    <location>
        <begin position="82"/>
        <end position="100"/>
    </location>
</feature>
<name>A0A285QB92_9SPHN</name>
<dbReference type="AlphaFoldDB" id="A0A285QB92"/>
<sequence>MSPFEFIFSLFGLLLGFSLVEVLGGLARALAVLLRPVEQRPAGFRLGWLTPLFALFVLLDLVSFWGAAWFARDVLSVRPGTLFGGLFFAGAYYLCAHLVFPPDIDAAGDLDRHYRRIHRTVLPGLLALLLLQLGFYAATPTLAPALTQPRPLIFTGVLIALMIAAIIVRSPRWSAVLLVALVVRYLVVLI</sequence>
<organism evidence="2 3">
    <name type="scientific">Sphingomonas guangdongensis</name>
    <dbReference type="NCBI Taxonomy" id="1141890"/>
    <lineage>
        <taxon>Bacteria</taxon>
        <taxon>Pseudomonadati</taxon>
        <taxon>Pseudomonadota</taxon>
        <taxon>Alphaproteobacteria</taxon>
        <taxon>Sphingomonadales</taxon>
        <taxon>Sphingomonadaceae</taxon>
        <taxon>Sphingomonas</taxon>
    </lineage>
</organism>
<evidence type="ECO:0000313" key="3">
    <source>
        <dbReference type="Proteomes" id="UP000219494"/>
    </source>
</evidence>
<gene>
    <name evidence="2" type="ORF">SAMN06297144_0364</name>
</gene>
<evidence type="ECO:0000313" key="2">
    <source>
        <dbReference type="EMBL" id="SOB79081.1"/>
    </source>
</evidence>
<dbReference type="Proteomes" id="UP000219494">
    <property type="component" value="Unassembled WGS sequence"/>
</dbReference>
<dbReference type="OrthoDB" id="7192182at2"/>
<evidence type="ECO:0000256" key="1">
    <source>
        <dbReference type="SAM" id="Phobius"/>
    </source>
</evidence>
<feature type="transmembrane region" description="Helical" evidence="1">
    <location>
        <begin position="46"/>
        <end position="70"/>
    </location>
</feature>
<keyword evidence="1" id="KW-1133">Transmembrane helix</keyword>
<feature type="transmembrane region" description="Helical" evidence="1">
    <location>
        <begin position="6"/>
        <end position="34"/>
    </location>
</feature>
<keyword evidence="1" id="KW-0812">Transmembrane</keyword>
<proteinExistence type="predicted"/>